<organism evidence="4 5">
    <name type="scientific">Candidatus Spyradosoma merdigallinarum</name>
    <dbReference type="NCBI Taxonomy" id="2840950"/>
    <lineage>
        <taxon>Bacteria</taxon>
        <taxon>Pseudomonadati</taxon>
        <taxon>Verrucomicrobiota</taxon>
        <taxon>Opitutia</taxon>
        <taxon>Opitutia incertae sedis</taxon>
        <taxon>Candidatus Spyradosoma</taxon>
    </lineage>
</organism>
<reference evidence="4" key="1">
    <citation type="submission" date="2020-10" db="EMBL/GenBank/DDBJ databases">
        <authorList>
            <person name="Gilroy R."/>
        </authorList>
    </citation>
    <scope>NUCLEOTIDE SEQUENCE</scope>
    <source>
        <strain evidence="4">10669</strain>
    </source>
</reference>
<comment type="subcellular location">
    <subcellularLocation>
        <location evidence="2">Cytoplasm</location>
    </subcellularLocation>
</comment>
<protein>
    <recommendedName>
        <fullName evidence="2">Ribosome-binding factor A</fullName>
    </recommendedName>
</protein>
<dbReference type="Gene3D" id="3.30.300.20">
    <property type="match status" value="1"/>
</dbReference>
<dbReference type="HAMAP" id="MF_00003">
    <property type="entry name" value="RbfA"/>
    <property type="match status" value="1"/>
</dbReference>
<comment type="subunit">
    <text evidence="2">Monomer. Binds 30S ribosomal subunits, but not 50S ribosomal subunits or 70S ribosomes.</text>
</comment>
<evidence type="ECO:0000313" key="4">
    <source>
        <dbReference type="EMBL" id="HIV04045.1"/>
    </source>
</evidence>
<dbReference type="SUPFAM" id="SSF89919">
    <property type="entry name" value="Ribosome-binding factor A, RbfA"/>
    <property type="match status" value="1"/>
</dbReference>
<sequence>MSQRTVRINELLRREISDQLHERWRSESVRITVTAVEISPDLRDARIYYAVLGGNEEKAAARRLLERVTKTLRMEVAKRVILKYTPAYRFIEDRGAEGGVALLNRLDEIAAEDAARDARYGNVAASGDDGESARERQKS</sequence>
<evidence type="ECO:0000256" key="1">
    <source>
        <dbReference type="ARBA" id="ARBA00022517"/>
    </source>
</evidence>
<gene>
    <name evidence="2" type="primary">rbfA</name>
    <name evidence="4" type="ORF">IAC75_02705</name>
</gene>
<dbReference type="GO" id="GO:0005829">
    <property type="term" value="C:cytosol"/>
    <property type="evidence" value="ECO:0007669"/>
    <property type="project" value="TreeGrafter"/>
</dbReference>
<accession>A0A9D1T0Y2</accession>
<comment type="caution">
    <text evidence="4">The sequence shown here is derived from an EMBL/GenBank/DDBJ whole genome shotgun (WGS) entry which is preliminary data.</text>
</comment>
<dbReference type="InterPro" id="IPR015946">
    <property type="entry name" value="KH_dom-like_a/b"/>
</dbReference>
<dbReference type="GO" id="GO:0043024">
    <property type="term" value="F:ribosomal small subunit binding"/>
    <property type="evidence" value="ECO:0007669"/>
    <property type="project" value="TreeGrafter"/>
</dbReference>
<name>A0A9D1T0Y2_9BACT</name>
<dbReference type="InterPro" id="IPR000238">
    <property type="entry name" value="RbfA"/>
</dbReference>
<proteinExistence type="inferred from homology"/>
<reference evidence="4" key="2">
    <citation type="journal article" date="2021" name="PeerJ">
        <title>Extensive microbial diversity within the chicken gut microbiome revealed by metagenomics and culture.</title>
        <authorList>
            <person name="Gilroy R."/>
            <person name="Ravi A."/>
            <person name="Getino M."/>
            <person name="Pursley I."/>
            <person name="Horton D.L."/>
            <person name="Alikhan N.F."/>
            <person name="Baker D."/>
            <person name="Gharbi K."/>
            <person name="Hall N."/>
            <person name="Watson M."/>
            <person name="Adriaenssens E.M."/>
            <person name="Foster-Nyarko E."/>
            <person name="Jarju S."/>
            <person name="Secka A."/>
            <person name="Antonio M."/>
            <person name="Oren A."/>
            <person name="Chaudhuri R.R."/>
            <person name="La Ragione R."/>
            <person name="Hildebrand F."/>
            <person name="Pallen M.J."/>
        </authorList>
    </citation>
    <scope>NUCLEOTIDE SEQUENCE</scope>
    <source>
        <strain evidence="4">10669</strain>
    </source>
</reference>
<keyword evidence="2" id="KW-0963">Cytoplasm</keyword>
<feature type="region of interest" description="Disordered" evidence="3">
    <location>
        <begin position="120"/>
        <end position="139"/>
    </location>
</feature>
<dbReference type="AlphaFoldDB" id="A0A9D1T0Y2"/>
<dbReference type="GO" id="GO:0030490">
    <property type="term" value="P:maturation of SSU-rRNA"/>
    <property type="evidence" value="ECO:0007669"/>
    <property type="project" value="UniProtKB-UniRule"/>
</dbReference>
<dbReference type="Proteomes" id="UP000886812">
    <property type="component" value="Unassembled WGS sequence"/>
</dbReference>
<dbReference type="InterPro" id="IPR023799">
    <property type="entry name" value="RbfA_dom_sf"/>
</dbReference>
<comment type="function">
    <text evidence="2">One of several proteins that assist in the late maturation steps of the functional core of the 30S ribosomal subunit. Associates with free 30S ribosomal subunits (but not with 30S subunits that are part of 70S ribosomes or polysomes). Required for efficient processing of 16S rRNA. May interact with the 5'-terminal helix region of 16S rRNA.</text>
</comment>
<dbReference type="PANTHER" id="PTHR33515:SF1">
    <property type="entry name" value="RIBOSOME-BINDING FACTOR A, CHLOROPLASTIC-RELATED"/>
    <property type="match status" value="1"/>
</dbReference>
<evidence type="ECO:0000313" key="5">
    <source>
        <dbReference type="Proteomes" id="UP000886812"/>
    </source>
</evidence>
<dbReference type="EMBL" id="DVOG01000071">
    <property type="protein sequence ID" value="HIV04045.1"/>
    <property type="molecule type" value="Genomic_DNA"/>
</dbReference>
<dbReference type="PANTHER" id="PTHR33515">
    <property type="entry name" value="RIBOSOME-BINDING FACTOR A, CHLOROPLASTIC-RELATED"/>
    <property type="match status" value="1"/>
</dbReference>
<dbReference type="Pfam" id="PF02033">
    <property type="entry name" value="RBFA"/>
    <property type="match status" value="1"/>
</dbReference>
<comment type="similarity">
    <text evidence="2">Belongs to the RbfA family.</text>
</comment>
<evidence type="ECO:0000256" key="2">
    <source>
        <dbReference type="HAMAP-Rule" id="MF_00003"/>
    </source>
</evidence>
<evidence type="ECO:0000256" key="3">
    <source>
        <dbReference type="SAM" id="MobiDB-lite"/>
    </source>
</evidence>
<keyword evidence="1 2" id="KW-0690">Ribosome biogenesis</keyword>